<sequence>MFNEYYHLPLRNRNFSIAISIPKSQKNYHELSSTDERHNERNLAQKRGANREYSQLKQLH</sequence>
<feature type="region of interest" description="Disordered" evidence="1">
    <location>
        <begin position="28"/>
        <end position="60"/>
    </location>
</feature>
<proteinExistence type="predicted"/>
<dbReference type="AlphaFoldDB" id="Q2GEN9"/>
<gene>
    <name evidence="2" type="ordered locus">NSE_0159</name>
</gene>
<dbReference type="KEGG" id="nse:NSE_0159"/>
<feature type="compositionally biased region" description="Basic and acidic residues" evidence="1">
    <location>
        <begin position="28"/>
        <end position="43"/>
    </location>
</feature>
<reference evidence="2 3" key="1">
    <citation type="journal article" date="2006" name="PLoS Genet.">
        <title>Comparative genomics of emerging human ehrlichiosis agents.</title>
        <authorList>
            <person name="Dunning Hotopp J.C."/>
            <person name="Lin M."/>
            <person name="Madupu R."/>
            <person name="Crabtree J."/>
            <person name="Angiuoli S.V."/>
            <person name="Eisen J.A."/>
            <person name="Seshadri R."/>
            <person name="Ren Q."/>
            <person name="Wu M."/>
            <person name="Utterback T.R."/>
            <person name="Smith S."/>
            <person name="Lewis M."/>
            <person name="Khouri H."/>
            <person name="Zhang C."/>
            <person name="Niu H."/>
            <person name="Lin Q."/>
            <person name="Ohashi N."/>
            <person name="Zhi N."/>
            <person name="Nelson W."/>
            <person name="Brinkac L.M."/>
            <person name="Dodson R.J."/>
            <person name="Rosovitz M.J."/>
            <person name="Sundaram J."/>
            <person name="Daugherty S.C."/>
            <person name="Davidsen T."/>
            <person name="Durkin A.S."/>
            <person name="Gwinn M."/>
            <person name="Haft D.H."/>
            <person name="Selengut J.D."/>
            <person name="Sullivan S.A."/>
            <person name="Zafar N."/>
            <person name="Zhou L."/>
            <person name="Benahmed F."/>
            <person name="Forberger H."/>
            <person name="Halpin R."/>
            <person name="Mulligan S."/>
            <person name="Robinson J."/>
            <person name="White O."/>
            <person name="Rikihisa Y."/>
            <person name="Tettelin H."/>
        </authorList>
    </citation>
    <scope>NUCLEOTIDE SEQUENCE [LARGE SCALE GENOMIC DNA]</scope>
    <source>
        <strain evidence="3">ATCC VR-367 / Miyayama</strain>
    </source>
</reference>
<accession>Q2GEN9</accession>
<organism evidence="2 3">
    <name type="scientific">Ehrlichia sennetsu (strain ATCC VR-367 / Miyayama)</name>
    <name type="common">Neorickettsia sennetsu</name>
    <dbReference type="NCBI Taxonomy" id="222891"/>
    <lineage>
        <taxon>Bacteria</taxon>
        <taxon>Pseudomonadati</taxon>
        <taxon>Pseudomonadota</taxon>
        <taxon>Alphaproteobacteria</taxon>
        <taxon>Rickettsiales</taxon>
        <taxon>Anaplasmataceae</taxon>
        <taxon>Ehrlichia</taxon>
    </lineage>
</organism>
<dbReference type="Proteomes" id="UP000001942">
    <property type="component" value="Chromosome"/>
</dbReference>
<evidence type="ECO:0000256" key="1">
    <source>
        <dbReference type="SAM" id="MobiDB-lite"/>
    </source>
</evidence>
<dbReference type="EMBL" id="CP000237">
    <property type="protein sequence ID" value="ABD45834.1"/>
    <property type="molecule type" value="Genomic_DNA"/>
</dbReference>
<name>Q2GEN9_EHRS3</name>
<protein>
    <submittedName>
        <fullName evidence="2">Uncharacterized protein</fullName>
    </submittedName>
</protein>
<dbReference type="HOGENOM" id="CLU_2936895_0_0_5"/>
<evidence type="ECO:0000313" key="3">
    <source>
        <dbReference type="Proteomes" id="UP000001942"/>
    </source>
</evidence>
<evidence type="ECO:0000313" key="2">
    <source>
        <dbReference type="EMBL" id="ABD45834.1"/>
    </source>
</evidence>
<keyword evidence="3" id="KW-1185">Reference proteome</keyword>